<evidence type="ECO:0000256" key="3">
    <source>
        <dbReference type="ARBA" id="ARBA00022989"/>
    </source>
</evidence>
<keyword evidence="8" id="KW-1185">Reference proteome</keyword>
<dbReference type="Gene3D" id="1.20.58.340">
    <property type="entry name" value="Magnesium transport protein CorA, transmembrane region"/>
    <property type="match status" value="1"/>
</dbReference>
<evidence type="ECO:0000313" key="7">
    <source>
        <dbReference type="EMBL" id="KAF2108367.1"/>
    </source>
</evidence>
<dbReference type="GO" id="GO:0016020">
    <property type="term" value="C:membrane"/>
    <property type="evidence" value="ECO:0007669"/>
    <property type="project" value="UniProtKB-SubCell"/>
</dbReference>
<feature type="transmembrane region" description="Helical" evidence="6">
    <location>
        <begin position="510"/>
        <end position="535"/>
    </location>
</feature>
<dbReference type="Proteomes" id="UP000799770">
    <property type="component" value="Unassembled WGS sequence"/>
</dbReference>
<feature type="region of interest" description="Disordered" evidence="5">
    <location>
        <begin position="669"/>
        <end position="696"/>
    </location>
</feature>
<dbReference type="Pfam" id="PF01544">
    <property type="entry name" value="CorA"/>
    <property type="match status" value="1"/>
</dbReference>
<reference evidence="7" key="1">
    <citation type="journal article" date="2020" name="Stud. Mycol.">
        <title>101 Dothideomycetes genomes: a test case for predicting lifestyles and emergence of pathogens.</title>
        <authorList>
            <person name="Haridas S."/>
            <person name="Albert R."/>
            <person name="Binder M."/>
            <person name="Bloem J."/>
            <person name="Labutti K."/>
            <person name="Salamov A."/>
            <person name="Andreopoulos B."/>
            <person name="Baker S."/>
            <person name="Barry K."/>
            <person name="Bills G."/>
            <person name="Bluhm B."/>
            <person name="Cannon C."/>
            <person name="Castanera R."/>
            <person name="Culley D."/>
            <person name="Daum C."/>
            <person name="Ezra D."/>
            <person name="Gonzalez J."/>
            <person name="Henrissat B."/>
            <person name="Kuo A."/>
            <person name="Liang C."/>
            <person name="Lipzen A."/>
            <person name="Lutzoni F."/>
            <person name="Magnuson J."/>
            <person name="Mondo S."/>
            <person name="Nolan M."/>
            <person name="Ohm R."/>
            <person name="Pangilinan J."/>
            <person name="Park H.-J."/>
            <person name="Ramirez L."/>
            <person name="Alfaro M."/>
            <person name="Sun H."/>
            <person name="Tritt A."/>
            <person name="Yoshinaga Y."/>
            <person name="Zwiers L.-H."/>
            <person name="Turgeon B."/>
            <person name="Goodwin S."/>
            <person name="Spatafora J."/>
            <person name="Crous P."/>
            <person name="Grigoriev I."/>
        </authorList>
    </citation>
    <scope>NUCLEOTIDE SEQUENCE</scope>
    <source>
        <strain evidence="7">CBS 627.86</strain>
    </source>
</reference>
<dbReference type="GO" id="GO:0046873">
    <property type="term" value="F:metal ion transmembrane transporter activity"/>
    <property type="evidence" value="ECO:0007669"/>
    <property type="project" value="InterPro"/>
</dbReference>
<proteinExistence type="predicted"/>
<dbReference type="InterPro" id="IPR050829">
    <property type="entry name" value="CorA_MIT"/>
</dbReference>
<evidence type="ECO:0000256" key="4">
    <source>
        <dbReference type="ARBA" id="ARBA00023136"/>
    </source>
</evidence>
<protein>
    <recommendedName>
        <fullName evidence="9">Cora-like Mg2+ transporter protein-domain-containing protein</fullName>
    </recommendedName>
</protein>
<organism evidence="7 8">
    <name type="scientific">Lophiotrema nucula</name>
    <dbReference type="NCBI Taxonomy" id="690887"/>
    <lineage>
        <taxon>Eukaryota</taxon>
        <taxon>Fungi</taxon>
        <taxon>Dikarya</taxon>
        <taxon>Ascomycota</taxon>
        <taxon>Pezizomycotina</taxon>
        <taxon>Dothideomycetes</taxon>
        <taxon>Pleosporomycetidae</taxon>
        <taxon>Pleosporales</taxon>
        <taxon>Lophiotremataceae</taxon>
        <taxon>Lophiotrema</taxon>
    </lineage>
</organism>
<dbReference type="SUPFAM" id="SSF144083">
    <property type="entry name" value="Magnesium transport protein CorA, transmembrane region"/>
    <property type="match status" value="1"/>
</dbReference>
<evidence type="ECO:0000256" key="6">
    <source>
        <dbReference type="SAM" id="Phobius"/>
    </source>
</evidence>
<evidence type="ECO:0000256" key="5">
    <source>
        <dbReference type="SAM" id="MobiDB-lite"/>
    </source>
</evidence>
<feature type="compositionally biased region" description="Basic and acidic residues" evidence="5">
    <location>
        <begin position="677"/>
        <end position="696"/>
    </location>
</feature>
<dbReference type="InterPro" id="IPR002523">
    <property type="entry name" value="MgTranspt_CorA/ZnTranspt_ZntB"/>
</dbReference>
<evidence type="ECO:0000256" key="2">
    <source>
        <dbReference type="ARBA" id="ARBA00022692"/>
    </source>
</evidence>
<evidence type="ECO:0000313" key="8">
    <source>
        <dbReference type="Proteomes" id="UP000799770"/>
    </source>
</evidence>
<gene>
    <name evidence="7" type="ORF">BDV96DRAFT_264521</name>
</gene>
<dbReference type="EMBL" id="ML977348">
    <property type="protein sequence ID" value="KAF2108367.1"/>
    <property type="molecule type" value="Genomic_DNA"/>
</dbReference>
<name>A0A6A5YPQ0_9PLEO</name>
<dbReference type="PANTHER" id="PTHR47685:SF1">
    <property type="entry name" value="MAGNESIUM TRANSPORT PROTEIN CORA"/>
    <property type="match status" value="1"/>
</dbReference>
<sequence length="696" mass="79261">MPTTAKGRLACENSQIIITELHAPSTERSVSHWTLPVSVESLLYDQRPLSEILNSVRPTTFGGQRPHCLWFHVPENNLIWVEDLFLKLEFPHPGWNGITGCSDESPLKRGIPAHARVDENFTSAFVPFLSYEKNTKQYSRQNYVQRTQRHDVSNQATLKVFDQSNSRSSKNSSVDRNGPEPEPVRNVNLDWMAPNSMLDSDGLDEEEKCVIDTYLNNPPALHIRKTLDQYFYHMLESTSERDQDQVVSRWARRVRKQMTHNILMVDQLWIWQCMMPGRNGLSAIVTAFPGRTGVGSSTERTYDDLRARVLARSGSRKYPIQGPHHLVGRILATCFGLFDDLQGQDMLRFMAMFEDSIGTIDNRESELFKKFEKDSTSLQHLSKKSYSFDDHRRTLLEQLLDIQQETKLLIEIKDIRDEIKICLSIVDIQKQVFAQMSDPNKGGKFEYLDTHVRSLLESTQYAFNRINVQAEAVQDKLNTLMDLKQKASNAWEARSAREVAVEAGKQGNTMLVFTIVTIIFLPLSFMSSFFALSIASFPKDQASGQTNWPLGLVSGYLFGISLLISIPLIVIAMNVQIFASLLRNLTHNHLVSIAICLIKFVPTFGSSNIQGYLHKCNVRLHKRRHVYFQETSWSTGIECKLPSPLELRAKMDTKFSTSANVLDFDEKAATVSAPEATESRTRNRARQEEACVKEEV</sequence>
<feature type="transmembrane region" description="Helical" evidence="6">
    <location>
        <begin position="556"/>
        <end position="578"/>
    </location>
</feature>
<dbReference type="InterPro" id="IPR045863">
    <property type="entry name" value="CorA_TM1_TM2"/>
</dbReference>
<evidence type="ECO:0008006" key="9">
    <source>
        <dbReference type="Google" id="ProtNLM"/>
    </source>
</evidence>
<comment type="subcellular location">
    <subcellularLocation>
        <location evidence="1">Membrane</location>
        <topology evidence="1">Multi-pass membrane protein</topology>
    </subcellularLocation>
</comment>
<keyword evidence="3 6" id="KW-1133">Transmembrane helix</keyword>
<feature type="transmembrane region" description="Helical" evidence="6">
    <location>
        <begin position="590"/>
        <end position="613"/>
    </location>
</feature>
<accession>A0A6A5YPQ0</accession>
<dbReference type="PANTHER" id="PTHR47685">
    <property type="entry name" value="MAGNESIUM TRANSPORT PROTEIN CORA"/>
    <property type="match status" value="1"/>
</dbReference>
<dbReference type="AlphaFoldDB" id="A0A6A5YPQ0"/>
<evidence type="ECO:0000256" key="1">
    <source>
        <dbReference type="ARBA" id="ARBA00004141"/>
    </source>
</evidence>
<dbReference type="OrthoDB" id="341259at2759"/>
<keyword evidence="4 6" id="KW-0472">Membrane</keyword>
<keyword evidence="2 6" id="KW-0812">Transmembrane</keyword>
<feature type="region of interest" description="Disordered" evidence="5">
    <location>
        <begin position="154"/>
        <end position="188"/>
    </location>
</feature>